<dbReference type="InterPro" id="IPR008040">
    <property type="entry name" value="Hydant_A_N"/>
</dbReference>
<evidence type="ECO:0000313" key="6">
    <source>
        <dbReference type="EMBL" id="SCB11936.1"/>
    </source>
</evidence>
<dbReference type="STRING" id="410764.GA0061103_1732"/>
<feature type="domain" description="Hydantoinase A/oxoprolinase" evidence="2">
    <location>
        <begin position="252"/>
        <end position="540"/>
    </location>
</feature>
<dbReference type="InterPro" id="IPR002821">
    <property type="entry name" value="Hydantoinase_A"/>
</dbReference>
<protein>
    <submittedName>
        <fullName evidence="6">5-oxoprolinase (ATP-hydrolysing)</fullName>
    </submittedName>
</protein>
<dbReference type="EMBL" id="FMAG01000001">
    <property type="protein sequence ID" value="SCB11936.1"/>
    <property type="molecule type" value="Genomic_DNA"/>
</dbReference>
<evidence type="ECO:0000256" key="1">
    <source>
        <dbReference type="ARBA" id="ARBA00010403"/>
    </source>
</evidence>
<evidence type="ECO:0000259" key="3">
    <source>
        <dbReference type="Pfam" id="PF02538"/>
    </source>
</evidence>
<dbReference type="InterPro" id="IPR049517">
    <property type="entry name" value="ACX-like_C"/>
</dbReference>
<proteinExistence type="inferred from homology"/>
<comment type="similarity">
    <text evidence="1">Belongs to the oxoprolinase family.</text>
</comment>
<organism evidence="6 7">
    <name type="scientific">Rhizobium multihospitium</name>
    <dbReference type="NCBI Taxonomy" id="410764"/>
    <lineage>
        <taxon>Bacteria</taxon>
        <taxon>Pseudomonadati</taxon>
        <taxon>Pseudomonadota</taxon>
        <taxon>Alphaproteobacteria</taxon>
        <taxon>Hyphomicrobiales</taxon>
        <taxon>Rhizobiaceae</taxon>
        <taxon>Rhizobium/Agrobacterium group</taxon>
        <taxon>Rhizobium</taxon>
    </lineage>
</organism>
<evidence type="ECO:0000259" key="4">
    <source>
        <dbReference type="Pfam" id="PF05378"/>
    </source>
</evidence>
<dbReference type="Proteomes" id="UP000199101">
    <property type="component" value="Unassembled WGS sequence"/>
</dbReference>
<dbReference type="Pfam" id="PF05378">
    <property type="entry name" value="Hydant_A_N"/>
    <property type="match status" value="1"/>
</dbReference>
<evidence type="ECO:0000259" key="5">
    <source>
        <dbReference type="Pfam" id="PF19278"/>
    </source>
</evidence>
<dbReference type="GO" id="GO:0017168">
    <property type="term" value="F:5-oxoprolinase (ATP-hydrolyzing) activity"/>
    <property type="evidence" value="ECO:0007669"/>
    <property type="project" value="TreeGrafter"/>
</dbReference>
<dbReference type="Pfam" id="PF02538">
    <property type="entry name" value="Hydantoinase_B"/>
    <property type="match status" value="1"/>
</dbReference>
<dbReference type="Pfam" id="PF01968">
    <property type="entry name" value="Hydantoinase_A"/>
    <property type="match status" value="1"/>
</dbReference>
<feature type="domain" description="Hydantoinase B/oxoprolinase" evidence="3">
    <location>
        <begin position="743"/>
        <end position="1248"/>
    </location>
</feature>
<dbReference type="GO" id="GO:0005829">
    <property type="term" value="C:cytosol"/>
    <property type="evidence" value="ECO:0007669"/>
    <property type="project" value="TreeGrafter"/>
</dbReference>
<feature type="domain" description="Acetophenone carboxylase-like C-terminal" evidence="5">
    <location>
        <begin position="557"/>
        <end position="719"/>
    </location>
</feature>
<dbReference type="InterPro" id="IPR003692">
    <property type="entry name" value="Hydantoinase_B"/>
</dbReference>
<dbReference type="PANTHER" id="PTHR11365:SF23">
    <property type="entry name" value="HYPOTHETICAL 5-OXOPROLINASE (EUROFUNG)-RELATED"/>
    <property type="match status" value="1"/>
</dbReference>
<reference evidence="7" key="1">
    <citation type="submission" date="2016-08" db="EMBL/GenBank/DDBJ databases">
        <authorList>
            <person name="Varghese N."/>
            <person name="Submissions Spin"/>
        </authorList>
    </citation>
    <scope>NUCLEOTIDE SEQUENCE [LARGE SCALE GENOMIC DNA]</scope>
    <source>
        <strain evidence="7">HAMBI 2975</strain>
    </source>
</reference>
<keyword evidence="7" id="KW-1185">Reference proteome</keyword>
<dbReference type="InterPro" id="IPR045079">
    <property type="entry name" value="Oxoprolinase-like"/>
</dbReference>
<name>A0A1C3U8Y1_9HYPH</name>
<dbReference type="Pfam" id="PF19278">
    <property type="entry name" value="Hydant_A_C"/>
    <property type="match status" value="1"/>
</dbReference>
<dbReference type="AlphaFoldDB" id="A0A1C3U8Y1"/>
<evidence type="ECO:0000259" key="2">
    <source>
        <dbReference type="Pfam" id="PF01968"/>
    </source>
</evidence>
<feature type="domain" description="Hydantoinase/oxoprolinase N-terminal" evidence="4">
    <location>
        <begin position="54"/>
        <end position="232"/>
    </location>
</feature>
<dbReference type="PANTHER" id="PTHR11365">
    <property type="entry name" value="5-OXOPROLINASE RELATED"/>
    <property type="match status" value="1"/>
</dbReference>
<dbReference type="GO" id="GO:0006749">
    <property type="term" value="P:glutathione metabolic process"/>
    <property type="evidence" value="ECO:0007669"/>
    <property type="project" value="TreeGrafter"/>
</dbReference>
<evidence type="ECO:0000313" key="7">
    <source>
        <dbReference type="Proteomes" id="UP000199101"/>
    </source>
</evidence>
<gene>
    <name evidence="6" type="ORF">GA0061103_1732</name>
</gene>
<accession>A0A1C3U8Y1</accession>
<sequence length="1251" mass="134057">MSSPLLPECGFGWVSNPIHVDDKTLTIYRYIIIVVGVVLLEAGLSENSSGCWDFWIDRGGTFTDVVGRDPSGALHARKVLSENPEAYRDAAVHGIRLHLGLGKGEPVPEGTIGEVRMGTTVATNALLERKGERLALVTTRGFRDALRIGYQERKKIFATEIVKPEALYEDVVEIEERVLADGTVELALDEKVAEAALRDLLAKGYRSVAIVFMHAYKFPAHEAAVAKIARAIGFEQVSVSHEVSPLIKLVGRGDTAVIDAYLSPVLGRYIGQVCDELDVERTGARVMFMMSSGGLTAADMFQGKDAILSGPAGGVVGLAKTGEQAGFANVIGFDMGGTSTDVAHFDGEYERTFETEVAGVRVRAPMMLIHTVAAGGGSILHFDGDRFRVGPDSAGAFPGPACYRNGGPLAVTDANVMAGKLLPEFFPSIFGPNQDQPLDVETVRAKFAALAAEIGDGRSPEDVADGFIRIAVANMVEAIKKISVQRGYDVTRYALNCFGGAGGQHACLVADALGMKSILLHPMSGLLSAYGMGLADIRATRQKALGVSLDDAAPAAIASLGGELRGECVPELEAQGVATSEIKTIQRAHIRYAGTDTLLAVETTFPEIDAPARLRSQFETLHKRRFGFVAEDKPLVVEAVEIETIGGAAADVMVELDAVVEGEAQAARRTSFYSGGASHDAAVVLRRAINPGQTVTGPAIIIEPNQTIVIEDGWQAQLTARDHIVLKRIKALPERNAIGTKADPVMLEIFNNLFMSIAEQMGMTLQNTAYSVNIKERLDFSCAVFDAEGNLVANAPHMPVHLGSMDASVATAIRENAVIHPGDVFLINAPYNGGTHLPDLTVCTPVFDDAGQTIRFWVASRGHHADIGGISPGSMSPLATHIEEEGVYIDNFKLLDRGRFCEAELTKLLTGACYPVRTLAQNINDLKAQVAANEKGVAELKKMIALFGEDVVDAYMGHVQDNAAESVRRVLDRLSDGEFSYEMDQGCKIVVRISIDKDKREATVDFTGTSAQRPDNFNAPQPVTRAAVLYVFRVLVEADIPMNAGCLRPIRIVIPEGTMLTPKYPAAVVAGNVEVSQAVTNCLFGAVEALAAAQGTMNNLTFGNETYQYYETICSGAPAGPGFNGADAVHTHMTNSRLTDPEILETRFPVVLEDFHIRPNSGGRGKWNSGNGTQRTIRTREKLEFAVLSGHRRVAPFGVKGGEAGQTGRNYVRRNDGKIEELIGSAHTVLEAGEAFTVVTPTGGGYGKRDA</sequence>